<proteinExistence type="predicted"/>
<gene>
    <name evidence="1" type="ORF">METZ01_LOCUS256618</name>
</gene>
<evidence type="ECO:0008006" key="2">
    <source>
        <dbReference type="Google" id="ProtNLM"/>
    </source>
</evidence>
<organism evidence="1">
    <name type="scientific">marine metagenome</name>
    <dbReference type="NCBI Taxonomy" id="408172"/>
    <lineage>
        <taxon>unclassified sequences</taxon>
        <taxon>metagenomes</taxon>
        <taxon>ecological metagenomes</taxon>
    </lineage>
</organism>
<name>A0A382IVA6_9ZZZZ</name>
<feature type="non-terminal residue" evidence="1">
    <location>
        <position position="95"/>
    </location>
</feature>
<protein>
    <recommendedName>
        <fullName evidence="2">RND efflux pump membrane fusion protein barrel-sandwich domain-containing protein</fullName>
    </recommendedName>
</protein>
<reference evidence="1" key="1">
    <citation type="submission" date="2018-05" db="EMBL/GenBank/DDBJ databases">
        <authorList>
            <person name="Lanie J.A."/>
            <person name="Ng W.-L."/>
            <person name="Kazmierczak K.M."/>
            <person name="Andrzejewski T.M."/>
            <person name="Davidsen T.M."/>
            <person name="Wayne K.J."/>
            <person name="Tettelin H."/>
            <person name="Glass J.I."/>
            <person name="Rusch D."/>
            <person name="Podicherti R."/>
            <person name="Tsui H.-C.T."/>
            <person name="Winkler M.E."/>
        </authorList>
    </citation>
    <scope>NUCLEOTIDE SEQUENCE</scope>
</reference>
<dbReference type="AlphaFoldDB" id="A0A382IVA6"/>
<evidence type="ECO:0000313" key="1">
    <source>
        <dbReference type="EMBL" id="SVC03764.1"/>
    </source>
</evidence>
<dbReference type="EMBL" id="UINC01069974">
    <property type="protein sequence ID" value="SVC03764.1"/>
    <property type="molecule type" value="Genomic_DNA"/>
</dbReference>
<sequence length="95" mass="10463">MRNRVYRVVLPLLIIVVGIGAFVSLKATAPVLTPEVSREKVWPIHTKKLVIENVRPEITEFGTVVAGNQADLRPLVSGRIVEVGRNYFEGAIITA</sequence>
<accession>A0A382IVA6</accession>